<keyword evidence="9" id="KW-0677">Repeat</keyword>
<evidence type="ECO:0000256" key="7">
    <source>
        <dbReference type="ARBA" id="ARBA00022692"/>
    </source>
</evidence>
<evidence type="ECO:0000313" key="23">
    <source>
        <dbReference type="EMBL" id="KAK0571326.1"/>
    </source>
</evidence>
<dbReference type="InterPro" id="IPR008271">
    <property type="entry name" value="Ser/Thr_kinase_AS"/>
</dbReference>
<feature type="compositionally biased region" description="Polar residues" evidence="20">
    <location>
        <begin position="674"/>
        <end position="693"/>
    </location>
</feature>
<keyword evidence="4" id="KW-0723">Serine/threonine-protein kinase</keyword>
<evidence type="ECO:0000256" key="9">
    <source>
        <dbReference type="ARBA" id="ARBA00022737"/>
    </source>
</evidence>
<evidence type="ECO:0000256" key="17">
    <source>
        <dbReference type="ARBA" id="ARBA00047899"/>
    </source>
</evidence>
<dbReference type="InterPro" id="IPR025875">
    <property type="entry name" value="Leu-rich_rpt_4"/>
</dbReference>
<comment type="subcellular location">
    <subcellularLocation>
        <location evidence="1">Membrane</location>
        <topology evidence="1">Single-pass type I membrane protein</topology>
    </subcellularLocation>
</comment>
<dbReference type="Gene3D" id="1.10.510.10">
    <property type="entry name" value="Transferase(Phosphotransferase) domain 1"/>
    <property type="match status" value="1"/>
</dbReference>
<gene>
    <name evidence="23" type="ORF">LWI29_014195</name>
</gene>
<evidence type="ECO:0000256" key="8">
    <source>
        <dbReference type="ARBA" id="ARBA00022729"/>
    </source>
</evidence>
<evidence type="ECO:0000256" key="10">
    <source>
        <dbReference type="ARBA" id="ARBA00022741"/>
    </source>
</evidence>
<dbReference type="Proteomes" id="UP001168877">
    <property type="component" value="Unassembled WGS sequence"/>
</dbReference>
<evidence type="ECO:0000256" key="3">
    <source>
        <dbReference type="ARBA" id="ARBA00012513"/>
    </source>
</evidence>
<feature type="compositionally biased region" description="Basic and acidic residues" evidence="20">
    <location>
        <begin position="698"/>
        <end position="708"/>
    </location>
</feature>
<keyword evidence="7 21" id="KW-0812">Transmembrane</keyword>
<keyword evidence="8" id="KW-0732">Signal</keyword>
<dbReference type="PROSITE" id="PS50011">
    <property type="entry name" value="PROTEIN_KINASE_DOM"/>
    <property type="match status" value="1"/>
</dbReference>
<dbReference type="Pfam" id="PF07714">
    <property type="entry name" value="PK_Tyr_Ser-Thr"/>
    <property type="match status" value="1"/>
</dbReference>
<dbReference type="PANTHER" id="PTHR47988">
    <property type="entry name" value="SOMATIC EMBRYOGENESIS RECEPTOR KINASE 1"/>
    <property type="match status" value="1"/>
</dbReference>
<dbReference type="Pfam" id="PF08263">
    <property type="entry name" value="LRRNT_2"/>
    <property type="match status" value="1"/>
</dbReference>
<comment type="caution">
    <text evidence="23">The sequence shown here is derived from an EMBL/GenBank/DDBJ whole genome shotgun (WGS) entry which is preliminary data.</text>
</comment>
<protein>
    <recommendedName>
        <fullName evidence="3">non-specific serine/threonine protein kinase</fullName>
        <ecNumber evidence="3">2.7.11.1</ecNumber>
    </recommendedName>
</protein>
<keyword evidence="11" id="KW-0418">Kinase</keyword>
<evidence type="ECO:0000256" key="4">
    <source>
        <dbReference type="ARBA" id="ARBA00022527"/>
    </source>
</evidence>
<dbReference type="GO" id="GO:0016020">
    <property type="term" value="C:membrane"/>
    <property type="evidence" value="ECO:0007669"/>
    <property type="project" value="UniProtKB-SubCell"/>
</dbReference>
<feature type="binding site" evidence="19">
    <location>
        <position position="418"/>
    </location>
    <ligand>
        <name>ATP</name>
        <dbReference type="ChEBI" id="CHEBI:30616"/>
    </ligand>
</feature>
<evidence type="ECO:0000256" key="20">
    <source>
        <dbReference type="SAM" id="MobiDB-lite"/>
    </source>
</evidence>
<organism evidence="23 24">
    <name type="scientific">Acer saccharum</name>
    <name type="common">Sugar maple</name>
    <dbReference type="NCBI Taxonomy" id="4024"/>
    <lineage>
        <taxon>Eukaryota</taxon>
        <taxon>Viridiplantae</taxon>
        <taxon>Streptophyta</taxon>
        <taxon>Embryophyta</taxon>
        <taxon>Tracheophyta</taxon>
        <taxon>Spermatophyta</taxon>
        <taxon>Magnoliopsida</taxon>
        <taxon>eudicotyledons</taxon>
        <taxon>Gunneridae</taxon>
        <taxon>Pentapetalae</taxon>
        <taxon>rosids</taxon>
        <taxon>malvids</taxon>
        <taxon>Sapindales</taxon>
        <taxon>Sapindaceae</taxon>
        <taxon>Hippocastanoideae</taxon>
        <taxon>Acereae</taxon>
        <taxon>Acer</taxon>
    </lineage>
</organism>
<evidence type="ECO:0000256" key="16">
    <source>
        <dbReference type="ARBA" id="ARBA00023180"/>
    </source>
</evidence>
<evidence type="ECO:0000256" key="1">
    <source>
        <dbReference type="ARBA" id="ARBA00004479"/>
    </source>
</evidence>
<evidence type="ECO:0000256" key="6">
    <source>
        <dbReference type="ARBA" id="ARBA00022679"/>
    </source>
</evidence>
<keyword evidence="14 21" id="KW-0472">Membrane</keyword>
<keyword evidence="12 19" id="KW-0067">ATP-binding</keyword>
<keyword evidence="16" id="KW-0325">Glycoprotein</keyword>
<feature type="compositionally biased region" description="Low complexity" evidence="20">
    <location>
        <begin position="48"/>
        <end position="62"/>
    </location>
</feature>
<dbReference type="EC" id="2.7.11.1" evidence="3"/>
<evidence type="ECO:0000256" key="12">
    <source>
        <dbReference type="ARBA" id="ARBA00022840"/>
    </source>
</evidence>
<dbReference type="AlphaFoldDB" id="A0AA39RDT3"/>
<comment type="similarity">
    <text evidence="2">Belongs to the protein kinase superfamily. Ser/Thr protein kinase family.</text>
</comment>
<dbReference type="Gene3D" id="3.80.10.10">
    <property type="entry name" value="Ribonuclease Inhibitor"/>
    <property type="match status" value="1"/>
</dbReference>
<keyword evidence="5" id="KW-0433">Leucine-rich repeat</keyword>
<evidence type="ECO:0000256" key="21">
    <source>
        <dbReference type="SAM" id="Phobius"/>
    </source>
</evidence>
<dbReference type="EMBL" id="JAUESC010000388">
    <property type="protein sequence ID" value="KAK0571326.1"/>
    <property type="molecule type" value="Genomic_DNA"/>
</dbReference>
<dbReference type="Pfam" id="PF00560">
    <property type="entry name" value="LRR_1"/>
    <property type="match status" value="1"/>
</dbReference>
<proteinExistence type="inferred from homology"/>
<reference evidence="23" key="1">
    <citation type="journal article" date="2022" name="Plant J.">
        <title>Strategies of tolerance reflected in two North American maple genomes.</title>
        <authorList>
            <person name="McEvoy S.L."/>
            <person name="Sezen U.U."/>
            <person name="Trouern-Trend A."/>
            <person name="McMahon S.M."/>
            <person name="Schaberg P.G."/>
            <person name="Yang J."/>
            <person name="Wegrzyn J.L."/>
            <person name="Swenson N.G."/>
        </authorList>
    </citation>
    <scope>NUCLEOTIDE SEQUENCE</scope>
    <source>
        <strain evidence="23">NS2018</strain>
    </source>
</reference>
<dbReference type="InterPro" id="IPR017441">
    <property type="entry name" value="Protein_kinase_ATP_BS"/>
</dbReference>
<keyword evidence="6" id="KW-0808">Transferase</keyword>
<keyword evidence="15" id="KW-0675">Receptor</keyword>
<dbReference type="SUPFAM" id="SSF56112">
    <property type="entry name" value="Protein kinase-like (PK-like)"/>
    <property type="match status" value="1"/>
</dbReference>
<evidence type="ECO:0000256" key="15">
    <source>
        <dbReference type="ARBA" id="ARBA00023170"/>
    </source>
</evidence>
<dbReference type="PROSITE" id="PS00107">
    <property type="entry name" value="PROTEIN_KINASE_ATP"/>
    <property type="match status" value="1"/>
</dbReference>
<evidence type="ECO:0000256" key="11">
    <source>
        <dbReference type="ARBA" id="ARBA00022777"/>
    </source>
</evidence>
<dbReference type="InterPro" id="IPR001611">
    <property type="entry name" value="Leu-rich_rpt"/>
</dbReference>
<feature type="region of interest" description="Disordered" evidence="20">
    <location>
        <begin position="674"/>
        <end position="738"/>
    </location>
</feature>
<dbReference type="InterPro" id="IPR032675">
    <property type="entry name" value="LRR_dom_sf"/>
</dbReference>
<feature type="region of interest" description="Disordered" evidence="20">
    <location>
        <begin position="45"/>
        <end position="70"/>
    </location>
</feature>
<accession>A0AA39RDT3</accession>
<dbReference type="PROSITE" id="PS00108">
    <property type="entry name" value="PROTEIN_KINASE_ST"/>
    <property type="match status" value="1"/>
</dbReference>
<evidence type="ECO:0000313" key="24">
    <source>
        <dbReference type="Proteomes" id="UP001168877"/>
    </source>
</evidence>
<dbReference type="InterPro" id="IPR011009">
    <property type="entry name" value="Kinase-like_dom_sf"/>
</dbReference>
<keyword evidence="13 21" id="KW-1133">Transmembrane helix</keyword>
<dbReference type="Pfam" id="PF12799">
    <property type="entry name" value="LRR_4"/>
    <property type="match status" value="1"/>
</dbReference>
<dbReference type="GO" id="GO:0004674">
    <property type="term" value="F:protein serine/threonine kinase activity"/>
    <property type="evidence" value="ECO:0007669"/>
    <property type="project" value="UniProtKB-KW"/>
</dbReference>
<dbReference type="FunFam" id="3.30.200.20:FF:000015">
    <property type="entry name" value="Somatic embryogenesis receptor kinase 1"/>
    <property type="match status" value="1"/>
</dbReference>
<reference evidence="23" key="2">
    <citation type="submission" date="2023-06" db="EMBL/GenBank/DDBJ databases">
        <authorList>
            <person name="Swenson N.G."/>
            <person name="Wegrzyn J.L."/>
            <person name="Mcevoy S.L."/>
        </authorList>
    </citation>
    <scope>NUCLEOTIDE SEQUENCE</scope>
    <source>
        <strain evidence="23">NS2018</strain>
        <tissue evidence="23">Leaf</tissue>
    </source>
</reference>
<dbReference type="SUPFAM" id="SSF52058">
    <property type="entry name" value="L domain-like"/>
    <property type="match status" value="1"/>
</dbReference>
<comment type="catalytic activity">
    <reaction evidence="17">
        <text>L-threonyl-[protein] + ATP = O-phospho-L-threonyl-[protein] + ADP + H(+)</text>
        <dbReference type="Rhea" id="RHEA:46608"/>
        <dbReference type="Rhea" id="RHEA-COMP:11060"/>
        <dbReference type="Rhea" id="RHEA-COMP:11605"/>
        <dbReference type="ChEBI" id="CHEBI:15378"/>
        <dbReference type="ChEBI" id="CHEBI:30013"/>
        <dbReference type="ChEBI" id="CHEBI:30616"/>
        <dbReference type="ChEBI" id="CHEBI:61977"/>
        <dbReference type="ChEBI" id="CHEBI:456216"/>
        <dbReference type="EC" id="2.7.11.1"/>
    </reaction>
</comment>
<evidence type="ECO:0000256" key="2">
    <source>
        <dbReference type="ARBA" id="ARBA00008684"/>
    </source>
</evidence>
<evidence type="ECO:0000256" key="18">
    <source>
        <dbReference type="ARBA" id="ARBA00048679"/>
    </source>
</evidence>
<dbReference type="Gene3D" id="3.30.200.20">
    <property type="entry name" value="Phosphorylase Kinase, domain 1"/>
    <property type="match status" value="1"/>
</dbReference>
<dbReference type="PRINTS" id="PR00019">
    <property type="entry name" value="LEURICHRPT"/>
</dbReference>
<evidence type="ECO:0000256" key="5">
    <source>
        <dbReference type="ARBA" id="ARBA00022614"/>
    </source>
</evidence>
<evidence type="ECO:0000259" key="22">
    <source>
        <dbReference type="PROSITE" id="PS50011"/>
    </source>
</evidence>
<dbReference type="FunFam" id="1.10.510.10:FF:000016">
    <property type="entry name" value="Somatic embryogenesis receptor-like kinase 1"/>
    <property type="match status" value="1"/>
</dbReference>
<dbReference type="FunFam" id="3.80.10.10:FF:000021">
    <property type="entry name" value="Putative LRR receptor-like serine/threonine-protein kinase"/>
    <property type="match status" value="1"/>
</dbReference>
<dbReference type="InterPro" id="IPR013210">
    <property type="entry name" value="LRR_N_plant-typ"/>
</dbReference>
<dbReference type="InterPro" id="IPR001245">
    <property type="entry name" value="Ser-Thr/Tyr_kinase_cat_dom"/>
</dbReference>
<evidence type="ECO:0000256" key="13">
    <source>
        <dbReference type="ARBA" id="ARBA00022989"/>
    </source>
</evidence>
<feature type="transmembrane region" description="Helical" evidence="21">
    <location>
        <begin position="326"/>
        <end position="348"/>
    </location>
</feature>
<evidence type="ECO:0000256" key="19">
    <source>
        <dbReference type="PROSITE-ProRule" id="PRU10141"/>
    </source>
</evidence>
<dbReference type="SMART" id="SM00220">
    <property type="entry name" value="S_TKc"/>
    <property type="match status" value="1"/>
</dbReference>
<comment type="catalytic activity">
    <reaction evidence="18">
        <text>L-seryl-[protein] + ATP = O-phospho-L-seryl-[protein] + ADP + H(+)</text>
        <dbReference type="Rhea" id="RHEA:17989"/>
        <dbReference type="Rhea" id="RHEA-COMP:9863"/>
        <dbReference type="Rhea" id="RHEA-COMP:11604"/>
        <dbReference type="ChEBI" id="CHEBI:15378"/>
        <dbReference type="ChEBI" id="CHEBI:29999"/>
        <dbReference type="ChEBI" id="CHEBI:30616"/>
        <dbReference type="ChEBI" id="CHEBI:83421"/>
        <dbReference type="ChEBI" id="CHEBI:456216"/>
        <dbReference type="EC" id="2.7.11.1"/>
    </reaction>
</comment>
<dbReference type="InterPro" id="IPR000719">
    <property type="entry name" value="Prot_kinase_dom"/>
</dbReference>
<dbReference type="GO" id="GO:0048638">
    <property type="term" value="P:regulation of developmental growth"/>
    <property type="evidence" value="ECO:0007669"/>
    <property type="project" value="UniProtKB-ARBA"/>
</dbReference>
<name>A0AA39RDT3_ACESA</name>
<evidence type="ECO:0000256" key="14">
    <source>
        <dbReference type="ARBA" id="ARBA00023136"/>
    </source>
</evidence>
<sequence length="738" mass="80844">MPVHPLPIHDDGTFNFFPSSSSIPHETEPHEDSISSNVSLENEISHDAPPVSVPSPVSTSAPPDLPLRSVRSRHPPSYLNNYHCPTLPHVVNLVQSDSKSFLLFFFFSLYFSSLSLSYEPRNHEVEALVSLKRALNDPHGVLNNWDEDSVDPCSWAMITCSPENLVIGLGAPSQSLSGILSATIGNLTNLRQVLLQNNNISGVIPPELGSLPKLQTLDLSNNRFSGVIPPELGQLNSLQYLRLNNNSLGGPFPVSLAKIPQLAFLDLSYNNLSGPVPKFPARTFNVVGNPLICGSSSTNVCSGSANSVPLSFSLDSSTGKHNSKKLATALGVSLSVASLILIALGLLWHRQRQRNLTILKISDKQEEVLINLGNLRNFAFRELHQATDNFSSKNILGAGGFGNVYKGKLGDGTMVAVKRLKDVAGTFGESQFRTELEMISLAVHRNLLRLIGYCATPNERLLVYPYMSNGSVASRLRGKPALDWNTRKRIAIGAARGLLYLHEQCDPKIIHRDVKAANVLLDDFCEAVVGDFGLAKLLDHADSHVTTAVRGTVGHIAPEYLSTGQSSEKTDVFGFGILLLELITGMRALEFGKTINQKGAMLEWVKKIQQEKKVEVLVDRELGNSYDRIEVGEMLQVALLCTQYLPAHRPKMSEVVRMLEGDGLAEKWAASHNHTNPTMNPFHVNNNTKSTCRPTAAPKHDHHDDNGQHDQSSMFGTMDDDDDDHSLDSYAMELSGPR</sequence>
<keyword evidence="24" id="KW-1185">Reference proteome</keyword>
<keyword evidence="10 19" id="KW-0547">Nucleotide-binding</keyword>
<dbReference type="GO" id="GO:0005524">
    <property type="term" value="F:ATP binding"/>
    <property type="evidence" value="ECO:0007669"/>
    <property type="project" value="UniProtKB-UniRule"/>
</dbReference>
<feature type="domain" description="Protein kinase" evidence="22">
    <location>
        <begin position="390"/>
        <end position="645"/>
    </location>
</feature>